<dbReference type="PANTHER" id="PTHR42988:SF2">
    <property type="entry name" value="CYCLIC NUCLEOTIDE PHOSPHODIESTERASE CBUA0032-RELATED"/>
    <property type="match status" value="1"/>
</dbReference>
<gene>
    <name evidence="6" type="ORF">RCA23_c10210</name>
</gene>
<evidence type="ECO:0000259" key="5">
    <source>
        <dbReference type="Pfam" id="PF00149"/>
    </source>
</evidence>
<reference evidence="6 7" key="1">
    <citation type="journal article" date="2014" name="ISME J.">
        <title>Adaptation of an abundant Roseobacter RCA organism to pelagic systems revealed by genomic and transcriptomic analyses.</title>
        <authorList>
            <person name="Voget S."/>
            <person name="Wemheuer B."/>
            <person name="Brinkhoff T."/>
            <person name="Vollmers J."/>
            <person name="Dietrich S."/>
            <person name="Giebel H.A."/>
            <person name="Beardsley C."/>
            <person name="Sardemann C."/>
            <person name="Bakenhus I."/>
            <person name="Billerbeck S."/>
            <person name="Daniel R."/>
            <person name="Simon M."/>
        </authorList>
    </citation>
    <scope>NUCLEOTIDE SEQUENCE [LARGE SCALE GENOMIC DNA]</scope>
    <source>
        <strain evidence="6 7">RCA23</strain>
    </source>
</reference>
<evidence type="ECO:0000256" key="2">
    <source>
        <dbReference type="ARBA" id="ARBA00022801"/>
    </source>
</evidence>
<dbReference type="EMBL" id="CP003984">
    <property type="protein sequence ID" value="AII86572.1"/>
    <property type="molecule type" value="Genomic_DNA"/>
</dbReference>
<evidence type="ECO:0000313" key="6">
    <source>
        <dbReference type="EMBL" id="AII86572.1"/>
    </source>
</evidence>
<keyword evidence="2" id="KW-0378">Hydrolase</keyword>
<organism evidence="6 7">
    <name type="scientific">Planktomarina temperata RCA23</name>
    <dbReference type="NCBI Taxonomy" id="666509"/>
    <lineage>
        <taxon>Bacteria</taxon>
        <taxon>Pseudomonadati</taxon>
        <taxon>Pseudomonadota</taxon>
        <taxon>Alphaproteobacteria</taxon>
        <taxon>Rhodobacterales</taxon>
        <taxon>Paracoccaceae</taxon>
        <taxon>Planktomarina</taxon>
    </lineage>
</organism>
<evidence type="ECO:0000313" key="7">
    <source>
        <dbReference type="Proteomes" id="UP000028680"/>
    </source>
</evidence>
<dbReference type="InterPro" id="IPR004843">
    <property type="entry name" value="Calcineurin-like_PHP"/>
</dbReference>
<dbReference type="Proteomes" id="UP000028680">
    <property type="component" value="Chromosome"/>
</dbReference>
<keyword evidence="3" id="KW-0408">Iron</keyword>
<protein>
    <recommendedName>
        <fullName evidence="5">Calcineurin-like phosphoesterase domain-containing protein</fullName>
    </recommendedName>
</protein>
<comment type="similarity">
    <text evidence="4">Belongs to the cyclic nucleotide phosphodiesterase class-III family.</text>
</comment>
<dbReference type="Gene3D" id="3.60.21.10">
    <property type="match status" value="1"/>
</dbReference>
<evidence type="ECO:0000256" key="3">
    <source>
        <dbReference type="ARBA" id="ARBA00023004"/>
    </source>
</evidence>
<dbReference type="InterPro" id="IPR050884">
    <property type="entry name" value="CNP_phosphodiesterase-III"/>
</dbReference>
<dbReference type="SUPFAM" id="SSF56300">
    <property type="entry name" value="Metallo-dependent phosphatases"/>
    <property type="match status" value="1"/>
</dbReference>
<dbReference type="Pfam" id="PF00149">
    <property type="entry name" value="Metallophos"/>
    <property type="match status" value="1"/>
</dbReference>
<dbReference type="PANTHER" id="PTHR42988">
    <property type="entry name" value="PHOSPHOHYDROLASE"/>
    <property type="match status" value="1"/>
</dbReference>
<dbReference type="KEGG" id="ptp:RCA23_c10210"/>
<evidence type="ECO:0000256" key="1">
    <source>
        <dbReference type="ARBA" id="ARBA00022723"/>
    </source>
</evidence>
<feature type="domain" description="Calcineurin-like phosphoesterase" evidence="5">
    <location>
        <begin position="4"/>
        <end position="195"/>
    </location>
</feature>
<name>A0AAN0VHX3_9RHOB</name>
<keyword evidence="7" id="KW-1185">Reference proteome</keyword>
<dbReference type="GO" id="GO:0016787">
    <property type="term" value="F:hydrolase activity"/>
    <property type="evidence" value="ECO:0007669"/>
    <property type="project" value="UniProtKB-KW"/>
</dbReference>
<dbReference type="GO" id="GO:0046872">
    <property type="term" value="F:metal ion binding"/>
    <property type="evidence" value="ECO:0007669"/>
    <property type="project" value="UniProtKB-KW"/>
</dbReference>
<evidence type="ECO:0000256" key="4">
    <source>
        <dbReference type="ARBA" id="ARBA00025742"/>
    </source>
</evidence>
<keyword evidence="1" id="KW-0479">Metal-binding</keyword>
<accession>A0AAN0VHX3</accession>
<proteinExistence type="inferred from homology"/>
<sequence>MTAKLLLMSDIHITEPGTQIIGLDPSARFRRCLDHAAQHHADAAHLFLMGDLTHHGGAAQYEALKQCLADQPFPVTLMLGNHDRRKAFAEVFPELAAGFRQGRHRFGDTDVLYLDTLDEQARDRHSGHLCIERLGWLKTELEAGKGPLIILSHHHMLRSGFDGMDAIHLRNGTEVADLIAASGRCQMVINGHIHRIIVSSYRGVTHAMIKSPCHQMPMVLGAGASSLSVAEPGGYGVLLLDPISPLLHHVDVDLPECPVAFDAES</sequence>
<dbReference type="InterPro" id="IPR029052">
    <property type="entry name" value="Metallo-depent_PP-like"/>
</dbReference>
<dbReference type="RefSeq" id="WP_044049407.1">
    <property type="nucleotide sequence ID" value="NZ_CP003984.1"/>
</dbReference>
<dbReference type="AlphaFoldDB" id="A0AAN0VHX3"/>